<evidence type="ECO:0000256" key="1">
    <source>
        <dbReference type="ARBA" id="ARBA00001033"/>
    </source>
</evidence>
<evidence type="ECO:0000256" key="4">
    <source>
        <dbReference type="ARBA" id="ARBA00022723"/>
    </source>
</evidence>
<evidence type="ECO:0000256" key="2">
    <source>
        <dbReference type="ARBA" id="ARBA00001946"/>
    </source>
</evidence>
<feature type="binding site" evidence="7">
    <location>
        <position position="118"/>
    </location>
    <ligand>
        <name>Mg(2+)</name>
        <dbReference type="ChEBI" id="CHEBI:18420"/>
        <label>1</label>
        <note>catalytic</note>
    </ligand>
</feature>
<dbReference type="Gene3D" id="3.40.190.80">
    <property type="match status" value="1"/>
</dbReference>
<dbReference type="PROSITE" id="PS00629">
    <property type="entry name" value="IMP_1"/>
    <property type="match status" value="1"/>
</dbReference>
<keyword evidence="6 7" id="KW-0460">Magnesium</keyword>
<keyword evidence="9" id="KW-0812">Transmembrane</keyword>
<dbReference type="CDD" id="cd01639">
    <property type="entry name" value="IMPase"/>
    <property type="match status" value="1"/>
</dbReference>
<keyword evidence="5 8" id="KW-0378">Hydrolase</keyword>
<feature type="transmembrane region" description="Helical" evidence="9">
    <location>
        <begin position="314"/>
        <end position="331"/>
    </location>
</feature>
<evidence type="ECO:0000256" key="6">
    <source>
        <dbReference type="ARBA" id="ARBA00022842"/>
    </source>
</evidence>
<dbReference type="InterPro" id="IPR000760">
    <property type="entry name" value="Inositol_monophosphatase-like"/>
</dbReference>
<dbReference type="GO" id="GO:0046854">
    <property type="term" value="P:phosphatidylinositol phosphate biosynthetic process"/>
    <property type="evidence" value="ECO:0007669"/>
    <property type="project" value="InterPro"/>
</dbReference>
<proteinExistence type="inferred from homology"/>
<dbReference type="GO" id="GO:0046872">
    <property type="term" value="F:metal ion binding"/>
    <property type="evidence" value="ECO:0007669"/>
    <property type="project" value="UniProtKB-KW"/>
</dbReference>
<keyword evidence="11" id="KW-1185">Reference proteome</keyword>
<dbReference type="EMBL" id="SDOX01000010">
    <property type="protein sequence ID" value="TFJ85847.1"/>
    <property type="molecule type" value="Genomic_DNA"/>
</dbReference>
<gene>
    <name evidence="10" type="ORF">NSK_002667</name>
</gene>
<sequence length="343" mass="36834">MAAAEPAPPLFPSQKELEIYCQSAENAARNAGELIMASLRARQSRPCLAVESKGGVDLVTEVDRLCEKEITQALHAEYPTHAFIGEESTFLSTGELSSSSAPFGLPGESAPTWIIDPIDGTTNFVHGHPFIAVAIGLSIHQDVVLGVIYLPVLNEMYRAWRGGGARCNDGPLLKVSGAQSIHDALLVNNIGSCREEEFLQLSFHRLYALMTAKLPGPLQGLRMSGSACVNLALVAGGRLDAYVEDGVGGVWDVAAGKILVEEAGGVVVGWEGEPWVLRMGRGRVIAGNAALVSDLVARMRDVDGRVWRRKRLRVALKVGMIALMGMGLLAMRRRREGATRRSG</sequence>
<keyword evidence="9" id="KW-1133">Transmembrane helix</keyword>
<dbReference type="UniPathway" id="UPA00823">
    <property type="reaction ID" value="UER00788"/>
</dbReference>
<evidence type="ECO:0000256" key="8">
    <source>
        <dbReference type="RuleBase" id="RU364068"/>
    </source>
</evidence>
<dbReference type="PANTHER" id="PTHR20854">
    <property type="entry name" value="INOSITOL MONOPHOSPHATASE"/>
    <property type="match status" value="1"/>
</dbReference>
<dbReference type="OrthoDB" id="10254945at2759"/>
<keyword evidence="4 7" id="KW-0479">Metal-binding</keyword>
<comment type="cofactor">
    <cofactor evidence="2 7 8">
        <name>Mg(2+)</name>
        <dbReference type="ChEBI" id="CHEBI:18420"/>
    </cofactor>
</comment>
<dbReference type="GO" id="GO:0008934">
    <property type="term" value="F:inositol monophosphate 1-phosphatase activity"/>
    <property type="evidence" value="ECO:0007669"/>
    <property type="project" value="InterPro"/>
</dbReference>
<organism evidence="10 11">
    <name type="scientific">Nannochloropsis salina CCMP1776</name>
    <dbReference type="NCBI Taxonomy" id="1027361"/>
    <lineage>
        <taxon>Eukaryota</taxon>
        <taxon>Sar</taxon>
        <taxon>Stramenopiles</taxon>
        <taxon>Ochrophyta</taxon>
        <taxon>Eustigmatophyceae</taxon>
        <taxon>Eustigmatales</taxon>
        <taxon>Monodopsidaceae</taxon>
        <taxon>Microchloropsis</taxon>
        <taxon>Microchloropsis salina</taxon>
    </lineage>
</organism>
<evidence type="ECO:0000313" key="11">
    <source>
        <dbReference type="Proteomes" id="UP000355283"/>
    </source>
</evidence>
<evidence type="ECO:0000313" key="10">
    <source>
        <dbReference type="EMBL" id="TFJ85847.1"/>
    </source>
</evidence>
<dbReference type="GO" id="GO:0007165">
    <property type="term" value="P:signal transduction"/>
    <property type="evidence" value="ECO:0007669"/>
    <property type="project" value="TreeGrafter"/>
</dbReference>
<feature type="binding site" evidence="7">
    <location>
        <position position="119"/>
    </location>
    <ligand>
        <name>Mg(2+)</name>
        <dbReference type="ChEBI" id="CHEBI:18420"/>
        <label>1</label>
        <note>catalytic</note>
    </ligand>
</feature>
<keyword evidence="9" id="KW-0472">Membrane</keyword>
<comment type="caution">
    <text evidence="10">The sequence shown here is derived from an EMBL/GenBank/DDBJ whole genome shotgun (WGS) entry which is preliminary data.</text>
</comment>
<evidence type="ECO:0000256" key="9">
    <source>
        <dbReference type="SAM" id="Phobius"/>
    </source>
</evidence>
<accession>A0A4D9D650</accession>
<reference evidence="10 11" key="1">
    <citation type="submission" date="2019-01" db="EMBL/GenBank/DDBJ databases">
        <title>Nuclear Genome Assembly of the Microalgal Biofuel strain Nannochloropsis salina CCMP1776.</title>
        <authorList>
            <person name="Hovde B."/>
        </authorList>
    </citation>
    <scope>NUCLEOTIDE SEQUENCE [LARGE SCALE GENOMIC DNA]</scope>
    <source>
        <strain evidence="10 11">CCMP1776</strain>
    </source>
</reference>
<dbReference type="GO" id="GO:0006021">
    <property type="term" value="P:inositol biosynthetic process"/>
    <property type="evidence" value="ECO:0007669"/>
    <property type="project" value="UniProtKB-UniPathway"/>
</dbReference>
<dbReference type="PANTHER" id="PTHR20854:SF4">
    <property type="entry name" value="INOSITOL-1-MONOPHOSPHATASE-RELATED"/>
    <property type="match status" value="1"/>
</dbReference>
<evidence type="ECO:0000256" key="3">
    <source>
        <dbReference type="ARBA" id="ARBA00009759"/>
    </source>
</evidence>
<dbReference type="SUPFAM" id="SSF56655">
    <property type="entry name" value="Carbohydrate phosphatase"/>
    <property type="match status" value="1"/>
</dbReference>
<dbReference type="EC" id="3.1.3.25" evidence="8"/>
<comment type="catalytic activity">
    <reaction evidence="1 8">
        <text>a myo-inositol phosphate + H2O = myo-inositol + phosphate</text>
        <dbReference type="Rhea" id="RHEA:24056"/>
        <dbReference type="ChEBI" id="CHEBI:15377"/>
        <dbReference type="ChEBI" id="CHEBI:17268"/>
        <dbReference type="ChEBI" id="CHEBI:43474"/>
        <dbReference type="ChEBI" id="CHEBI:84139"/>
        <dbReference type="EC" id="3.1.3.25"/>
    </reaction>
</comment>
<name>A0A4D9D650_9STRA</name>
<dbReference type="FunFam" id="3.30.540.10:FF:000004">
    <property type="entry name" value="Inositol-1-monophosphatase"/>
    <property type="match status" value="1"/>
</dbReference>
<dbReference type="InterPro" id="IPR033942">
    <property type="entry name" value="IMPase"/>
</dbReference>
<dbReference type="InterPro" id="IPR020550">
    <property type="entry name" value="Inositol_monophosphatase_CS"/>
</dbReference>
<evidence type="ECO:0000256" key="5">
    <source>
        <dbReference type="ARBA" id="ARBA00022801"/>
    </source>
</evidence>
<feature type="binding site" evidence="7">
    <location>
        <position position="252"/>
    </location>
    <ligand>
        <name>Mg(2+)</name>
        <dbReference type="ChEBI" id="CHEBI:18420"/>
        <label>1</label>
        <note>catalytic</note>
    </ligand>
</feature>
<protein>
    <recommendedName>
        <fullName evidence="8">Inositol-1-monophosphatase</fullName>
        <ecNumber evidence="8">3.1.3.25</ecNumber>
    </recommendedName>
</protein>
<dbReference type="AlphaFoldDB" id="A0A4D9D650"/>
<dbReference type="InterPro" id="IPR020583">
    <property type="entry name" value="Inositol_monoP_metal-BS"/>
</dbReference>
<comment type="similarity">
    <text evidence="3 8">Belongs to the inositol monophosphatase superfamily.</text>
</comment>
<dbReference type="Proteomes" id="UP000355283">
    <property type="component" value="Unassembled WGS sequence"/>
</dbReference>
<feature type="binding site" evidence="7">
    <location>
        <position position="86"/>
    </location>
    <ligand>
        <name>Mg(2+)</name>
        <dbReference type="ChEBI" id="CHEBI:18420"/>
        <label>1</label>
        <note>catalytic</note>
    </ligand>
</feature>
<dbReference type="Pfam" id="PF00459">
    <property type="entry name" value="Inositol_P"/>
    <property type="match status" value="1"/>
</dbReference>
<evidence type="ECO:0000256" key="7">
    <source>
        <dbReference type="PIRSR" id="PIRSR600760-2"/>
    </source>
</evidence>
<comment type="pathway">
    <text evidence="8">Polyol metabolism; myo-inositol biosynthesis; myo-inositol from D-glucose 6-phosphate: step 2/2.</text>
</comment>
<dbReference type="Gene3D" id="3.30.540.10">
    <property type="entry name" value="Fructose-1,6-Bisphosphatase, subunit A, domain 1"/>
    <property type="match status" value="1"/>
</dbReference>
<feature type="binding site" evidence="7">
    <location>
        <position position="116"/>
    </location>
    <ligand>
        <name>Mg(2+)</name>
        <dbReference type="ChEBI" id="CHEBI:18420"/>
        <label>1</label>
        <note>catalytic</note>
    </ligand>
</feature>
<dbReference type="PROSITE" id="PS00630">
    <property type="entry name" value="IMP_2"/>
    <property type="match status" value="1"/>
</dbReference>
<dbReference type="PRINTS" id="PR00377">
    <property type="entry name" value="IMPHPHTASES"/>
</dbReference>